<feature type="binding site" evidence="9">
    <location>
        <position position="202"/>
    </location>
    <ligand>
        <name>[4Fe-4S] cluster</name>
        <dbReference type="ChEBI" id="CHEBI:49883"/>
        <label>1</label>
    </ligand>
</feature>
<keyword evidence="4 9" id="KW-0479">Metal-binding</keyword>
<comment type="cofactor">
    <cofactor evidence="9">
        <name>[4Fe-4S] cluster</name>
        <dbReference type="ChEBI" id="CHEBI:49883"/>
    </cofactor>
    <text evidence="9">Binds 2 [4Fe-4S] clusters per monomer.</text>
</comment>
<dbReference type="GO" id="GO:0052693">
    <property type="term" value="F:epoxyqueuosine reductase activity"/>
    <property type="evidence" value="ECO:0007669"/>
    <property type="project" value="UniProtKB-UniRule"/>
</dbReference>
<evidence type="ECO:0000259" key="10">
    <source>
        <dbReference type="PROSITE" id="PS51379"/>
    </source>
</evidence>
<feature type="binding site" evidence="9">
    <location>
        <position position="165"/>
    </location>
    <ligand>
        <name>cob(II)alamin</name>
        <dbReference type="ChEBI" id="CHEBI:16304"/>
    </ligand>
</feature>
<dbReference type="PANTHER" id="PTHR30002">
    <property type="entry name" value="EPOXYQUEUOSINE REDUCTASE"/>
    <property type="match status" value="1"/>
</dbReference>
<evidence type="ECO:0000313" key="12">
    <source>
        <dbReference type="Proteomes" id="UP000294656"/>
    </source>
</evidence>
<dbReference type="GO" id="GO:0051539">
    <property type="term" value="F:4 iron, 4 sulfur cluster binding"/>
    <property type="evidence" value="ECO:0007669"/>
    <property type="project" value="UniProtKB-KW"/>
</dbReference>
<keyword evidence="1 9" id="KW-0004">4Fe-4S</keyword>
<comment type="caution">
    <text evidence="11">The sequence shown here is derived from an EMBL/GenBank/DDBJ whole genome shotgun (WGS) entry which is preliminary data.</text>
</comment>
<dbReference type="GO" id="GO:0005737">
    <property type="term" value="C:cytoplasm"/>
    <property type="evidence" value="ECO:0007669"/>
    <property type="project" value="UniProtKB-SubCell"/>
</dbReference>
<dbReference type="Pfam" id="PF13484">
    <property type="entry name" value="Fer4_16"/>
    <property type="match status" value="1"/>
</dbReference>
<feature type="binding site" evidence="9">
    <location>
        <begin position="252"/>
        <end position="253"/>
    </location>
    <ligand>
        <name>cob(II)alamin</name>
        <dbReference type="ChEBI" id="CHEBI:16304"/>
    </ligand>
</feature>
<gene>
    <name evidence="9" type="primary">queG</name>
    <name evidence="11" type="ORF">DFP79_3003</name>
</gene>
<comment type="pathway">
    <text evidence="9">tRNA modification; tRNA-queuosine biosynthesis.</text>
</comment>
<dbReference type="AlphaFoldDB" id="A0A4R6M520"/>
<proteinExistence type="inferred from homology"/>
<protein>
    <recommendedName>
        <fullName evidence="9">Epoxyqueuosine reductase</fullName>
        <ecNumber evidence="9">1.17.99.6</ecNumber>
    </recommendedName>
    <alternativeName>
        <fullName evidence="9">Queuosine biosynthesis protein QueG</fullName>
    </alternativeName>
</protein>
<dbReference type="InterPro" id="IPR017896">
    <property type="entry name" value="4Fe4S_Fe-S-bd"/>
</dbReference>
<evidence type="ECO:0000256" key="3">
    <source>
        <dbReference type="ARBA" id="ARBA00022694"/>
    </source>
</evidence>
<keyword evidence="9" id="KW-0846">Cobalamin</keyword>
<evidence type="ECO:0000256" key="7">
    <source>
        <dbReference type="ARBA" id="ARBA00023004"/>
    </source>
</evidence>
<feature type="binding site" evidence="9">
    <location>
        <position position="179"/>
    </location>
    <ligand>
        <name>cob(II)alamin</name>
        <dbReference type="ChEBI" id="CHEBI:16304"/>
    </ligand>
</feature>
<feature type="binding site" evidence="9">
    <location>
        <position position="67"/>
    </location>
    <ligand>
        <name>cob(II)alamin</name>
        <dbReference type="ChEBI" id="CHEBI:16304"/>
    </ligand>
</feature>
<feature type="binding site" evidence="9">
    <location>
        <position position="168"/>
    </location>
    <ligand>
        <name>cob(II)alamin</name>
        <dbReference type="ChEBI" id="CHEBI:16304"/>
    </ligand>
</feature>
<dbReference type="PROSITE" id="PS00198">
    <property type="entry name" value="4FE4S_FER_1"/>
    <property type="match status" value="1"/>
</dbReference>
<feature type="binding site" evidence="9">
    <location>
        <position position="199"/>
    </location>
    <ligand>
        <name>[4Fe-4S] cluster</name>
        <dbReference type="ChEBI" id="CHEBI:49883"/>
        <label>1</label>
    </ligand>
</feature>
<feature type="active site" description="Proton donor" evidence="9">
    <location>
        <position position="144"/>
    </location>
</feature>
<keyword evidence="3 9" id="KW-0819">tRNA processing</keyword>
<dbReference type="SUPFAM" id="SSF54862">
    <property type="entry name" value="4Fe-4S ferredoxins"/>
    <property type="match status" value="1"/>
</dbReference>
<feature type="binding site" evidence="9">
    <location>
        <position position="225"/>
    </location>
    <ligand>
        <name>[4Fe-4S] cluster</name>
        <dbReference type="ChEBI" id="CHEBI:49883"/>
        <label>2</label>
    </ligand>
</feature>
<dbReference type="EC" id="1.17.99.6" evidence="9"/>
<dbReference type="HAMAP" id="MF_00916">
    <property type="entry name" value="QueG"/>
    <property type="match status" value="1"/>
</dbReference>
<dbReference type="OrthoDB" id="9784571at2"/>
<dbReference type="Proteomes" id="UP000294656">
    <property type="component" value="Unassembled WGS sequence"/>
</dbReference>
<feature type="binding site" evidence="9">
    <location>
        <position position="209"/>
    </location>
    <ligand>
        <name>[4Fe-4S] cluster</name>
        <dbReference type="ChEBI" id="CHEBI:49883"/>
        <label>2</label>
    </ligand>
</feature>
<comment type="subunit">
    <text evidence="9">Monomer.</text>
</comment>
<name>A0A4R6M520_9GAMM</name>
<dbReference type="InterPro" id="IPR013542">
    <property type="entry name" value="QueG_DUF1730"/>
</dbReference>
<organism evidence="11 12">
    <name type="scientific">Marinomonas balearica</name>
    <dbReference type="NCBI Taxonomy" id="491947"/>
    <lineage>
        <taxon>Bacteria</taxon>
        <taxon>Pseudomonadati</taxon>
        <taxon>Pseudomonadota</taxon>
        <taxon>Gammaproteobacteria</taxon>
        <taxon>Oceanospirillales</taxon>
        <taxon>Oceanospirillaceae</taxon>
        <taxon>Marinomonas</taxon>
    </lineage>
</organism>
<feature type="binding site" evidence="9">
    <location>
        <position position="234"/>
    </location>
    <ligand>
        <name>tRNA</name>
        <dbReference type="ChEBI" id="CHEBI:17843"/>
    </ligand>
</feature>
<evidence type="ECO:0000256" key="9">
    <source>
        <dbReference type="HAMAP-Rule" id="MF_00916"/>
    </source>
</evidence>
<feature type="binding site" evidence="9">
    <location>
        <position position="252"/>
    </location>
    <ligand>
        <name>[4Fe-4S] cluster</name>
        <dbReference type="ChEBI" id="CHEBI:49883"/>
        <label>2</label>
    </ligand>
</feature>
<dbReference type="UniPathway" id="UPA00392"/>
<feature type="binding site" evidence="9">
    <location>
        <position position="227"/>
    </location>
    <ligand>
        <name>cob(II)alamin</name>
        <dbReference type="ChEBI" id="CHEBI:16304"/>
    </ligand>
</feature>
<feature type="binding site" evidence="9">
    <location>
        <position position="255"/>
    </location>
    <ligand>
        <name>[4Fe-4S] cluster</name>
        <dbReference type="ChEBI" id="CHEBI:49883"/>
        <label>2</label>
    </ligand>
</feature>
<keyword evidence="12" id="KW-1185">Reference proteome</keyword>
<dbReference type="NCBIfam" id="TIGR00276">
    <property type="entry name" value="tRNA epoxyqueuosine(34) reductase QueG"/>
    <property type="match status" value="1"/>
</dbReference>
<evidence type="ECO:0000256" key="8">
    <source>
        <dbReference type="ARBA" id="ARBA00023014"/>
    </source>
</evidence>
<feature type="binding site" evidence="9">
    <location>
        <position position="259"/>
    </location>
    <ligand>
        <name>[4Fe-4S] cluster</name>
        <dbReference type="ChEBI" id="CHEBI:49883"/>
        <label>1</label>
    </ligand>
</feature>
<evidence type="ECO:0000256" key="5">
    <source>
        <dbReference type="ARBA" id="ARBA00022785"/>
    </source>
</evidence>
<dbReference type="GO" id="GO:0046872">
    <property type="term" value="F:metal ion binding"/>
    <property type="evidence" value="ECO:0007669"/>
    <property type="project" value="UniProtKB-KW"/>
</dbReference>
<keyword evidence="8 9" id="KW-0411">Iron-sulfur</keyword>
<keyword evidence="6 9" id="KW-0560">Oxidoreductase</keyword>
<comment type="catalytic activity">
    <reaction evidence="9">
        <text>epoxyqueuosine(34) in tRNA + AH2 = queuosine(34) in tRNA + A + H2O</text>
        <dbReference type="Rhea" id="RHEA:32159"/>
        <dbReference type="Rhea" id="RHEA-COMP:18571"/>
        <dbReference type="Rhea" id="RHEA-COMP:18582"/>
        <dbReference type="ChEBI" id="CHEBI:13193"/>
        <dbReference type="ChEBI" id="CHEBI:15377"/>
        <dbReference type="ChEBI" id="CHEBI:17499"/>
        <dbReference type="ChEBI" id="CHEBI:194431"/>
        <dbReference type="ChEBI" id="CHEBI:194443"/>
        <dbReference type="EC" id="1.17.99.6"/>
    </reaction>
</comment>
<keyword evidence="9" id="KW-0170">Cobalt</keyword>
<sequence length="360" mass="41141">MLSSNLNSPRDLADLAQQIKDWAFELGFAEAKIVQPSLEQYKAQYQQWIDRGYHGSMGYLADHGDLRFKPEELHEGTQRVISLRMHYLPESVETVKRLKTPTKAYVARYALGRDYHKIIRKRLTTLAKRIEEVVGDHGYRAFVDSAPILERQIAEQAGMGWIGKNTLLLSPKAGSWFLLGELFTNLPLPVDAPSKSRHCGSCDACIQKCPTDAFVEPWVLDASKCISYLTIEHKGSIPVELRSKMGNRIFGCDDCQLVCPWTKFSKNTQENDFQPRHQLDQADLMDLFLWSEDEFLDKTAGSPIRRTGYESWLRNVAIALGNAPYDEKIIEALKIKQLSCTELVREHVEWALERQLNNPQ</sequence>
<dbReference type="PROSITE" id="PS51379">
    <property type="entry name" value="4FE4S_FER_2"/>
    <property type="match status" value="1"/>
</dbReference>
<keyword evidence="7 9" id="KW-0408">Iron</keyword>
<dbReference type="Gene3D" id="3.30.70.20">
    <property type="match status" value="1"/>
</dbReference>
<evidence type="ECO:0000256" key="2">
    <source>
        <dbReference type="ARBA" id="ARBA00022490"/>
    </source>
</evidence>
<dbReference type="Pfam" id="PF08331">
    <property type="entry name" value="QueG_DUF1730"/>
    <property type="match status" value="1"/>
</dbReference>
<evidence type="ECO:0000256" key="1">
    <source>
        <dbReference type="ARBA" id="ARBA00022485"/>
    </source>
</evidence>
<evidence type="ECO:0000256" key="6">
    <source>
        <dbReference type="ARBA" id="ARBA00023002"/>
    </source>
</evidence>
<dbReference type="InterPro" id="IPR017900">
    <property type="entry name" value="4Fe4S_Fe_S_CS"/>
</dbReference>
<comment type="caution">
    <text evidence="9">Lacks conserved residue(s) required for the propagation of feature annotation.</text>
</comment>
<dbReference type="PANTHER" id="PTHR30002:SF4">
    <property type="entry name" value="EPOXYQUEUOSINE REDUCTASE"/>
    <property type="match status" value="1"/>
</dbReference>
<feature type="binding site" evidence="9">
    <location>
        <position position="144"/>
    </location>
    <ligand>
        <name>cob(II)alamin</name>
        <dbReference type="ChEBI" id="CHEBI:16304"/>
    </ligand>
</feature>
<feature type="domain" description="4Fe-4S ferredoxin-type" evidence="10">
    <location>
        <begin position="186"/>
        <end position="219"/>
    </location>
</feature>
<comment type="subcellular location">
    <subcellularLocation>
        <location evidence="9">Cytoplasm</location>
    </subcellularLocation>
</comment>
<dbReference type="InterPro" id="IPR004453">
    <property type="entry name" value="QueG"/>
</dbReference>
<keyword evidence="2 9" id="KW-0963">Cytoplasm</keyword>
<dbReference type="GO" id="GO:0031419">
    <property type="term" value="F:cobalamin binding"/>
    <property type="evidence" value="ECO:0007669"/>
    <property type="project" value="UniProtKB-KW"/>
</dbReference>
<accession>A0A4R6M520</accession>
<dbReference type="RefSeq" id="WP_133504719.1">
    <property type="nucleotide sequence ID" value="NZ_SNXC01000014.1"/>
</dbReference>
<evidence type="ECO:0000313" key="11">
    <source>
        <dbReference type="EMBL" id="TDO96428.1"/>
    </source>
</evidence>
<keyword evidence="5 9" id="KW-0671">Queuosine biosynthesis</keyword>
<reference evidence="11 12" key="1">
    <citation type="submission" date="2019-03" db="EMBL/GenBank/DDBJ databases">
        <title>Genomic Encyclopedia of Type Strains, Phase III (KMG-III): the genomes of soil and plant-associated and newly described type strains.</title>
        <authorList>
            <person name="Whitman W."/>
        </authorList>
    </citation>
    <scope>NUCLEOTIDE SEQUENCE [LARGE SCALE GENOMIC DNA]</scope>
    <source>
        <strain evidence="11 12">CECT 7378</strain>
    </source>
</reference>
<evidence type="ECO:0000256" key="4">
    <source>
        <dbReference type="ARBA" id="ARBA00022723"/>
    </source>
</evidence>
<comment type="function">
    <text evidence="9">Catalyzes the conversion of epoxyqueuosine (oQ) to queuosine (Q), which is a hypermodified base found in the wobble positions of tRNA(Asp), tRNA(Asn), tRNA(His) and tRNA(Tyr).</text>
</comment>
<dbReference type="GO" id="GO:0008616">
    <property type="term" value="P:tRNA queuosine(34) biosynthetic process"/>
    <property type="evidence" value="ECO:0007669"/>
    <property type="project" value="UniProtKB-UniRule"/>
</dbReference>
<dbReference type="EMBL" id="SNXC01000014">
    <property type="protein sequence ID" value="TDO96428.1"/>
    <property type="molecule type" value="Genomic_DNA"/>
</dbReference>
<feature type="binding site" evidence="9">
    <location>
        <position position="205"/>
    </location>
    <ligand>
        <name>[4Fe-4S] cluster</name>
        <dbReference type="ChEBI" id="CHEBI:49883"/>
        <label>1</label>
    </ligand>
</feature>
<comment type="similarity">
    <text evidence="9">Belongs to the QueG family.</text>
</comment>
<comment type="cofactor">
    <cofactor evidence="9">
        <name>cob(II)alamin</name>
        <dbReference type="ChEBI" id="CHEBI:16304"/>
    </cofactor>
</comment>